<dbReference type="EMBL" id="CP051169">
    <property type="protein sequence ID" value="QOK95232.1"/>
    <property type="molecule type" value="Genomic_DNA"/>
</dbReference>
<dbReference type="Gene3D" id="3.60.15.10">
    <property type="entry name" value="Ribonuclease Z/Hydroxyacylglutathione hydrolase-like"/>
    <property type="match status" value="1"/>
</dbReference>
<proteinExistence type="predicted"/>
<dbReference type="InterPro" id="IPR001279">
    <property type="entry name" value="Metallo-B-lactamas"/>
</dbReference>
<evidence type="ECO:0000313" key="3">
    <source>
        <dbReference type="Proteomes" id="UP000593970"/>
    </source>
</evidence>
<gene>
    <name evidence="2" type="ORF">HF909_01415</name>
</gene>
<dbReference type="InterPro" id="IPR036866">
    <property type="entry name" value="RibonucZ/Hydroxyglut_hydro"/>
</dbReference>
<accession>A0AA92GYY0</accession>
<reference evidence="3" key="1">
    <citation type="submission" date="2020-04" db="EMBL/GenBank/DDBJ databases">
        <title>Ralstonia solanacearum UW576, UW763, UW773, and UW774.</title>
        <authorList>
            <person name="Steidl O."/>
            <person name="Truchon A."/>
            <person name="Allen C."/>
        </authorList>
    </citation>
    <scope>NUCLEOTIDE SEQUENCE [LARGE SCALE GENOMIC DNA]</scope>
    <source>
        <strain evidence="3">UW774</strain>
    </source>
</reference>
<dbReference type="SMART" id="SM00849">
    <property type="entry name" value="Lactamase_B"/>
    <property type="match status" value="1"/>
</dbReference>
<protein>
    <submittedName>
        <fullName evidence="2">MBL fold metallo-hydrolase</fullName>
    </submittedName>
</protein>
<dbReference type="Proteomes" id="UP000593970">
    <property type="component" value="Chromosome"/>
</dbReference>
<dbReference type="PANTHER" id="PTHR42773:SF1">
    <property type="entry name" value="METALLO-BETA-LACTAMASE FAMILY PROTEIN"/>
    <property type="match status" value="1"/>
</dbReference>
<dbReference type="Pfam" id="PF00753">
    <property type="entry name" value="Lactamase_B"/>
    <property type="match status" value="1"/>
</dbReference>
<evidence type="ECO:0000259" key="1">
    <source>
        <dbReference type="SMART" id="SM00849"/>
    </source>
</evidence>
<name>A0AA92GYY0_RALSL</name>
<evidence type="ECO:0000313" key="2">
    <source>
        <dbReference type="EMBL" id="QOK95232.1"/>
    </source>
</evidence>
<feature type="domain" description="Metallo-beta-lactamase" evidence="1">
    <location>
        <begin position="21"/>
        <end position="182"/>
    </location>
</feature>
<organism evidence="2 3">
    <name type="scientific">Ralstonia solanacearum</name>
    <name type="common">Pseudomonas solanacearum</name>
    <dbReference type="NCBI Taxonomy" id="305"/>
    <lineage>
        <taxon>Bacteria</taxon>
        <taxon>Pseudomonadati</taxon>
        <taxon>Pseudomonadota</taxon>
        <taxon>Betaproteobacteria</taxon>
        <taxon>Burkholderiales</taxon>
        <taxon>Burkholderiaceae</taxon>
        <taxon>Ralstonia</taxon>
        <taxon>Ralstonia solanacearum species complex</taxon>
    </lineage>
</organism>
<dbReference type="AlphaFoldDB" id="A0AA92GYY0"/>
<sequence length="210" mass="23015">MKQLFPDLWQTQTEHPFHGVTSHAYLLTRPNGNILFYGTGVLDELQPIRDLGGIVRQYLSHRDEAGPALVQIKQAFGSALCCHALEAKAIRSICPVDLTFDTHETQMGDIEVIPTPGHTSGSTCFVYRSPHGKTYLFTGDSIFPDGQAWGTRVQFSAGGRKSDLKTSLALLRDLQPDVIISSASVGRSPVQAMSAGEWQAIVNEAIHRLQ</sequence>
<dbReference type="SUPFAM" id="SSF56281">
    <property type="entry name" value="Metallo-hydrolase/oxidoreductase"/>
    <property type="match status" value="1"/>
</dbReference>
<dbReference type="PANTHER" id="PTHR42773">
    <property type="entry name" value="METALLO-BETA-LACTAMASE-RELATED"/>
    <property type="match status" value="1"/>
</dbReference>